<reference evidence="2 3" key="1">
    <citation type="journal article" date="2018" name="Elife">
        <title>Firefly genomes illuminate parallel origins of bioluminescence in beetles.</title>
        <authorList>
            <person name="Fallon T.R."/>
            <person name="Lower S.E."/>
            <person name="Chang C.H."/>
            <person name="Bessho-Uehara M."/>
            <person name="Martin G.J."/>
            <person name="Bewick A.J."/>
            <person name="Behringer M."/>
            <person name="Debat H.J."/>
            <person name="Wong I."/>
            <person name="Day J.C."/>
            <person name="Suvorov A."/>
            <person name="Silva C.J."/>
            <person name="Stanger-Hall K.F."/>
            <person name="Hall D.W."/>
            <person name="Schmitz R.J."/>
            <person name="Nelson D.R."/>
            <person name="Lewis S.M."/>
            <person name="Shigenobu S."/>
            <person name="Bybee S.M."/>
            <person name="Larracuente A.M."/>
            <person name="Oba Y."/>
            <person name="Weng J.K."/>
        </authorList>
    </citation>
    <scope>NUCLEOTIDE SEQUENCE [LARGE SCALE GENOMIC DNA]</scope>
    <source>
        <strain evidence="2">1611_PpyrPB1</strain>
        <tissue evidence="2">Whole body</tissue>
    </source>
</reference>
<comment type="caution">
    <text evidence="2">The sequence shown here is derived from an EMBL/GenBank/DDBJ whole genome shotgun (WGS) entry which is preliminary data.</text>
</comment>
<keyword evidence="3" id="KW-1185">Reference proteome</keyword>
<evidence type="ECO:0000313" key="3">
    <source>
        <dbReference type="Proteomes" id="UP000327044"/>
    </source>
</evidence>
<dbReference type="Proteomes" id="UP000327044">
    <property type="component" value="Unassembled WGS sequence"/>
</dbReference>
<dbReference type="AlphaFoldDB" id="A0A5N4B6G3"/>
<reference evidence="2" key="2">
    <citation type="submission" date="2019-08" db="EMBL/GenBank/DDBJ databases">
        <authorList>
            <consortium name="Photinus pyralis genome working group"/>
            <person name="Fallon T.R."/>
            <person name="Sander Lower S.E."/>
            <person name="Weng J.-K."/>
        </authorList>
    </citation>
    <scope>NUCLEOTIDE SEQUENCE</scope>
    <source>
        <strain evidence="2">1611_PpyrPB1</strain>
        <tissue evidence="2">Whole body</tissue>
    </source>
</reference>
<evidence type="ECO:0000313" key="1">
    <source>
        <dbReference type="EMBL" id="KAB0795404.1"/>
    </source>
</evidence>
<evidence type="ECO:0000313" key="2">
    <source>
        <dbReference type="EMBL" id="KAB0805185.1"/>
    </source>
</evidence>
<sequence length="104" mass="11676">MDLNKSLQRINAIGNAVERTVIKVRDMEVGKIYEIEKIKAISTQYGRGIVCEIAGNASIFLPQRMVKEMEENVIDQLNNLRMGVVLNGFLKNDTPKVELITIGN</sequence>
<gene>
    <name evidence="2" type="ORF">PPYR_02155</name>
    <name evidence="1" type="ORF">PPYR_12243</name>
</gene>
<dbReference type="EMBL" id="VVIM01000008">
    <property type="protein sequence ID" value="KAB0795404.1"/>
    <property type="molecule type" value="Genomic_DNA"/>
</dbReference>
<proteinExistence type="predicted"/>
<dbReference type="InParanoid" id="A0A5N4B6G3"/>
<protein>
    <submittedName>
        <fullName evidence="2">Uncharacterized protein</fullName>
    </submittedName>
</protein>
<name>A0A5N4B6G3_PHOPY</name>
<dbReference type="EMBL" id="VVIM01000001">
    <property type="protein sequence ID" value="KAB0805185.1"/>
    <property type="molecule type" value="Genomic_DNA"/>
</dbReference>
<accession>A0A5N4B6G3</accession>
<organism evidence="2 3">
    <name type="scientific">Photinus pyralis</name>
    <name type="common">Common eastern firefly</name>
    <name type="synonym">Lampyris pyralis</name>
    <dbReference type="NCBI Taxonomy" id="7054"/>
    <lineage>
        <taxon>Eukaryota</taxon>
        <taxon>Metazoa</taxon>
        <taxon>Ecdysozoa</taxon>
        <taxon>Arthropoda</taxon>
        <taxon>Hexapoda</taxon>
        <taxon>Insecta</taxon>
        <taxon>Pterygota</taxon>
        <taxon>Neoptera</taxon>
        <taxon>Endopterygota</taxon>
        <taxon>Coleoptera</taxon>
        <taxon>Polyphaga</taxon>
        <taxon>Elateriformia</taxon>
        <taxon>Elateroidea</taxon>
        <taxon>Lampyridae</taxon>
        <taxon>Lampyrinae</taxon>
        <taxon>Photinus</taxon>
    </lineage>
</organism>